<evidence type="ECO:0000256" key="3">
    <source>
        <dbReference type="PROSITE-ProRule" id="PRU00514"/>
    </source>
</evidence>
<dbReference type="EMBL" id="CP158367">
    <property type="protein sequence ID" value="XBX73708.1"/>
    <property type="molecule type" value="Genomic_DNA"/>
</dbReference>
<reference evidence="4" key="2">
    <citation type="submission" date="2024-06" db="EMBL/GenBank/DDBJ databases">
        <authorList>
            <person name="Petrova K.O."/>
            <person name="Toshchakov S.V."/>
            <person name="Boltjanskaja Y.V."/>
            <person name="Kevbrin V."/>
        </authorList>
    </citation>
    <scope>NUCLEOTIDE SEQUENCE</scope>
    <source>
        <strain evidence="4">Z-910T</strain>
    </source>
</reference>
<dbReference type="Gene3D" id="3.30.1330.40">
    <property type="entry name" value="RutC-like"/>
    <property type="match status" value="1"/>
</dbReference>
<evidence type="ECO:0000313" key="4">
    <source>
        <dbReference type="EMBL" id="XBX73708.1"/>
    </source>
</evidence>
<dbReference type="PROSITE" id="PS51167">
    <property type="entry name" value="CHORISMATE_MUT_1"/>
    <property type="match status" value="1"/>
</dbReference>
<keyword evidence="2 3" id="KW-0057">Aromatic amino acid biosynthesis</keyword>
<name>A0AAU7VI20_9FIRM</name>
<dbReference type="RefSeq" id="WP_350342470.1">
    <property type="nucleotide sequence ID" value="NZ_CP158367.1"/>
</dbReference>
<comment type="catalytic activity">
    <reaction evidence="3">
        <text>chorismate = prephenate</text>
        <dbReference type="Rhea" id="RHEA:13897"/>
        <dbReference type="ChEBI" id="CHEBI:29748"/>
        <dbReference type="ChEBI" id="CHEBI:29934"/>
        <dbReference type="EC" id="5.4.99.5"/>
    </reaction>
</comment>
<dbReference type="AlphaFoldDB" id="A0AAU7VI20"/>
<dbReference type="PANTHER" id="PTHR21164">
    <property type="entry name" value="CHORISMATE MUTASE"/>
    <property type="match status" value="1"/>
</dbReference>
<dbReference type="EC" id="5.4.99.5" evidence="1 3"/>
<dbReference type="PIRSF" id="PIRSF005965">
    <property type="entry name" value="Chor_mut_AroH"/>
    <property type="match status" value="1"/>
</dbReference>
<accession>A0AAU7VI20</accession>
<dbReference type="NCBIfam" id="TIGR01796">
    <property type="entry name" value="CM_mono_aroH"/>
    <property type="match status" value="1"/>
</dbReference>
<dbReference type="PANTHER" id="PTHR21164:SF0">
    <property type="entry name" value="CHORISMATE MUTASE AROH"/>
    <property type="match status" value="1"/>
</dbReference>
<dbReference type="SUPFAM" id="SSF55298">
    <property type="entry name" value="YjgF-like"/>
    <property type="match status" value="1"/>
</dbReference>
<dbReference type="GO" id="GO:0004106">
    <property type="term" value="F:chorismate mutase activity"/>
    <property type="evidence" value="ECO:0007669"/>
    <property type="project" value="UniProtKB-UniRule"/>
</dbReference>
<keyword evidence="3 4" id="KW-0413">Isomerase</keyword>
<protein>
    <recommendedName>
        <fullName evidence="1 3">chorismate mutase</fullName>
        <ecNumber evidence="1 3">5.4.99.5</ecNumber>
    </recommendedName>
</protein>
<dbReference type="InterPro" id="IPR008243">
    <property type="entry name" value="Chorismate_mutase_AroH"/>
</dbReference>
<reference evidence="4" key="1">
    <citation type="journal article" date="2013" name="Extremophiles">
        <title>Proteinivorax tanatarense gen. nov., sp. nov., an anaerobic, haloalkaliphilic, proteolytic bacterium isolated from a decaying algal bloom, and proposal of Proteinivoraceae fam. nov.</title>
        <authorList>
            <person name="Kevbrin V."/>
            <person name="Boltyanskaya Y."/>
            <person name="Zhilina T."/>
            <person name="Kolganova T."/>
            <person name="Lavrentjeva E."/>
            <person name="Kuznetsov B."/>
        </authorList>
    </citation>
    <scope>NUCLEOTIDE SEQUENCE</scope>
    <source>
        <strain evidence="4">Z-910T</strain>
    </source>
</reference>
<evidence type="ECO:0000256" key="2">
    <source>
        <dbReference type="PIRSR" id="PIRSR005965-1"/>
    </source>
</evidence>
<evidence type="ECO:0000256" key="1">
    <source>
        <dbReference type="NCBIfam" id="TIGR01796"/>
    </source>
</evidence>
<dbReference type="CDD" id="cd02185">
    <property type="entry name" value="AroH"/>
    <property type="match status" value="1"/>
</dbReference>
<dbReference type="GO" id="GO:0009073">
    <property type="term" value="P:aromatic amino acid family biosynthetic process"/>
    <property type="evidence" value="ECO:0007669"/>
    <property type="project" value="UniProtKB-UniRule"/>
</dbReference>
<dbReference type="GO" id="GO:0046417">
    <property type="term" value="P:chorismate metabolic process"/>
    <property type="evidence" value="ECO:0007669"/>
    <property type="project" value="TreeGrafter"/>
</dbReference>
<feature type="binding site" evidence="2">
    <location>
        <position position="5"/>
    </location>
    <ligand>
        <name>prephenate</name>
        <dbReference type="ChEBI" id="CHEBI:29934"/>
    </ligand>
</feature>
<feature type="binding site" evidence="2">
    <location>
        <position position="87"/>
    </location>
    <ligand>
        <name>prephenate</name>
        <dbReference type="ChEBI" id="CHEBI:29934"/>
    </ligand>
</feature>
<proteinExistence type="predicted"/>
<sequence>MQAIRGAITVTQNNEKEIREATHCLIGEILKKNQLKPEDLVSVIFSLTDDLNASNPAKHFREMGMTDTPLFCVQEAKINGALKKCIRVIIHINTMDKDLFHIYLRDAKKMRPDISGGENGNET</sequence>
<dbReference type="Pfam" id="PF07736">
    <property type="entry name" value="CM_1"/>
    <property type="match status" value="1"/>
</dbReference>
<feature type="binding site" evidence="2">
    <location>
        <position position="103"/>
    </location>
    <ligand>
        <name>prephenate</name>
        <dbReference type="ChEBI" id="CHEBI:29934"/>
    </ligand>
</feature>
<dbReference type="InterPro" id="IPR035959">
    <property type="entry name" value="RutC-like_sf"/>
</dbReference>
<gene>
    <name evidence="4" type="primary">aroH</name>
    <name evidence="4" type="ORF">PRVXT_001709</name>
</gene>
<dbReference type="GO" id="GO:0008652">
    <property type="term" value="P:amino acid biosynthetic process"/>
    <property type="evidence" value="ECO:0007669"/>
    <property type="project" value="UniProtKB-UniRule"/>
</dbReference>
<keyword evidence="2 3" id="KW-0028">Amino-acid biosynthesis</keyword>
<organism evidence="4">
    <name type="scientific">Proteinivorax tanatarense</name>
    <dbReference type="NCBI Taxonomy" id="1260629"/>
    <lineage>
        <taxon>Bacteria</taxon>
        <taxon>Bacillati</taxon>
        <taxon>Bacillota</taxon>
        <taxon>Clostridia</taxon>
        <taxon>Eubacteriales</taxon>
        <taxon>Proteinivoracaceae</taxon>
        <taxon>Proteinivorax</taxon>
    </lineage>
</organism>